<keyword evidence="2 6" id="KW-0812">Transmembrane</keyword>
<evidence type="ECO:0000313" key="9">
    <source>
        <dbReference type="Proteomes" id="UP001303373"/>
    </source>
</evidence>
<dbReference type="GO" id="GO:0071944">
    <property type="term" value="C:cell periphery"/>
    <property type="evidence" value="ECO:0007669"/>
    <property type="project" value="UniProtKB-ARBA"/>
</dbReference>
<dbReference type="EMBL" id="CP138592">
    <property type="protein sequence ID" value="WPH04474.1"/>
    <property type="molecule type" value="Genomic_DNA"/>
</dbReference>
<feature type="transmembrane region" description="Helical" evidence="6">
    <location>
        <begin position="172"/>
        <end position="197"/>
    </location>
</feature>
<name>A0AAQ3MA29_9PEZI</name>
<evidence type="ECO:0000256" key="3">
    <source>
        <dbReference type="ARBA" id="ARBA00022989"/>
    </source>
</evidence>
<feature type="chain" id="PRO_5043017568" evidence="7">
    <location>
        <begin position="20"/>
        <end position="282"/>
    </location>
</feature>
<protein>
    <submittedName>
        <fullName evidence="8">Uncharacterized protein</fullName>
    </submittedName>
</protein>
<accession>A0AAQ3MA29</accession>
<dbReference type="Proteomes" id="UP001303373">
    <property type="component" value="Chromosome 13"/>
</dbReference>
<evidence type="ECO:0000256" key="1">
    <source>
        <dbReference type="ARBA" id="ARBA00004167"/>
    </source>
</evidence>
<keyword evidence="3 6" id="KW-1133">Transmembrane helix</keyword>
<keyword evidence="4 6" id="KW-0472">Membrane</keyword>
<evidence type="ECO:0000256" key="4">
    <source>
        <dbReference type="ARBA" id="ARBA00023136"/>
    </source>
</evidence>
<keyword evidence="7" id="KW-0732">Signal</keyword>
<feature type="compositionally biased region" description="Basic and acidic residues" evidence="5">
    <location>
        <begin position="232"/>
        <end position="241"/>
    </location>
</feature>
<feature type="signal peptide" evidence="7">
    <location>
        <begin position="1"/>
        <end position="19"/>
    </location>
</feature>
<dbReference type="GO" id="GO:0016020">
    <property type="term" value="C:membrane"/>
    <property type="evidence" value="ECO:0007669"/>
    <property type="project" value="UniProtKB-SubCell"/>
</dbReference>
<evidence type="ECO:0000256" key="7">
    <source>
        <dbReference type="SAM" id="SignalP"/>
    </source>
</evidence>
<evidence type="ECO:0000256" key="5">
    <source>
        <dbReference type="SAM" id="MobiDB-lite"/>
    </source>
</evidence>
<dbReference type="PANTHER" id="PTHR15549">
    <property type="entry name" value="PAIRED IMMUNOGLOBULIN-LIKE TYPE 2 RECEPTOR"/>
    <property type="match status" value="1"/>
</dbReference>
<organism evidence="8 9">
    <name type="scientific">Acrodontium crateriforme</name>
    <dbReference type="NCBI Taxonomy" id="150365"/>
    <lineage>
        <taxon>Eukaryota</taxon>
        <taxon>Fungi</taxon>
        <taxon>Dikarya</taxon>
        <taxon>Ascomycota</taxon>
        <taxon>Pezizomycotina</taxon>
        <taxon>Dothideomycetes</taxon>
        <taxon>Dothideomycetidae</taxon>
        <taxon>Mycosphaerellales</taxon>
        <taxon>Teratosphaeriaceae</taxon>
        <taxon>Acrodontium</taxon>
    </lineage>
</organism>
<evidence type="ECO:0000256" key="2">
    <source>
        <dbReference type="ARBA" id="ARBA00022692"/>
    </source>
</evidence>
<evidence type="ECO:0000313" key="8">
    <source>
        <dbReference type="EMBL" id="WPH04474.1"/>
    </source>
</evidence>
<dbReference type="InterPro" id="IPR051694">
    <property type="entry name" value="Immunoregulatory_rcpt-like"/>
</dbReference>
<sequence length="282" mass="29972">MFLSRAAILLISLCQYAIAQQQSLILTFPPPAYKNTKTIFTSGENVHFTWASTWPTISLELWQGPDSGRNPHQMLLTNVTNTTVSYVWSAHNLKGLSQDVPLHLYLYNSDNPDCQFCHSNSSNFFVQNASAASSSSALTSSATTSSTTSGSASTTAEVQSGSGTSTGGSNKLGLGLGLGLGIPLAILIIGLAGWFFLRNRRQKQAIAGMAAVEPLAERKEEQPHSASGTAGDAERGHHAPVEADSNTVSEAYGGKAFVEAPQDREPIELEGDSAPQGPVKYR</sequence>
<feature type="region of interest" description="Disordered" evidence="5">
    <location>
        <begin position="140"/>
        <end position="168"/>
    </location>
</feature>
<keyword evidence="9" id="KW-1185">Reference proteome</keyword>
<dbReference type="AlphaFoldDB" id="A0AAQ3MA29"/>
<comment type="subcellular location">
    <subcellularLocation>
        <location evidence="1">Membrane</location>
        <topology evidence="1">Single-pass membrane protein</topology>
    </subcellularLocation>
</comment>
<proteinExistence type="predicted"/>
<gene>
    <name evidence="8" type="ORF">R9X50_00736500</name>
</gene>
<feature type="region of interest" description="Disordered" evidence="5">
    <location>
        <begin position="216"/>
        <end position="282"/>
    </location>
</feature>
<reference evidence="8 9" key="1">
    <citation type="submission" date="2023-11" db="EMBL/GenBank/DDBJ databases">
        <title>An acidophilic fungus is an integral part of prey digestion in a carnivorous sundew plant.</title>
        <authorList>
            <person name="Tsai I.J."/>
        </authorList>
    </citation>
    <scope>NUCLEOTIDE SEQUENCE [LARGE SCALE GENOMIC DNA]</scope>
    <source>
        <strain evidence="8">169a</strain>
    </source>
</reference>
<evidence type="ECO:0000256" key="6">
    <source>
        <dbReference type="SAM" id="Phobius"/>
    </source>
</evidence>